<keyword evidence="2" id="KW-1133">Transmembrane helix</keyword>
<proteinExistence type="predicted"/>
<gene>
    <name evidence="4" type="ORF">SAMN05216559_2247</name>
</gene>
<name>A0A1I6L886_9EURY</name>
<feature type="compositionally biased region" description="Polar residues" evidence="1">
    <location>
        <begin position="57"/>
        <end position="67"/>
    </location>
</feature>
<dbReference type="AlphaFoldDB" id="A0A1I6L886"/>
<keyword evidence="5" id="KW-1185">Reference proteome</keyword>
<feature type="region of interest" description="Disordered" evidence="1">
    <location>
        <begin position="50"/>
        <end position="73"/>
    </location>
</feature>
<dbReference type="Proteomes" id="UP000199062">
    <property type="component" value="Unassembled WGS sequence"/>
</dbReference>
<evidence type="ECO:0000313" key="4">
    <source>
        <dbReference type="EMBL" id="SFR99701.1"/>
    </source>
</evidence>
<dbReference type="RefSeq" id="WP_245778650.1">
    <property type="nucleotide sequence ID" value="NZ_FOZK01000002.1"/>
</dbReference>
<keyword evidence="2" id="KW-0812">Transmembrane</keyword>
<feature type="transmembrane region" description="Helical" evidence="2">
    <location>
        <begin position="172"/>
        <end position="190"/>
    </location>
</feature>
<feature type="domain" description="Protein-glutamine gamma-glutamyltransferase-like C-terminal" evidence="3">
    <location>
        <begin position="240"/>
        <end position="301"/>
    </location>
</feature>
<evidence type="ECO:0000256" key="2">
    <source>
        <dbReference type="SAM" id="Phobius"/>
    </source>
</evidence>
<evidence type="ECO:0000259" key="3">
    <source>
        <dbReference type="Pfam" id="PF13559"/>
    </source>
</evidence>
<reference evidence="4 5" key="1">
    <citation type="submission" date="2016-10" db="EMBL/GenBank/DDBJ databases">
        <authorList>
            <person name="de Groot N.N."/>
        </authorList>
    </citation>
    <scope>NUCLEOTIDE SEQUENCE [LARGE SCALE GENOMIC DNA]</scope>
    <source>
        <strain evidence="4 5">CGMCC 1.10457</strain>
    </source>
</reference>
<evidence type="ECO:0000313" key="5">
    <source>
        <dbReference type="Proteomes" id="UP000199062"/>
    </source>
</evidence>
<organism evidence="4 5">
    <name type="scientific">Halomicrobium zhouii</name>
    <dbReference type="NCBI Taxonomy" id="767519"/>
    <lineage>
        <taxon>Archaea</taxon>
        <taxon>Methanobacteriati</taxon>
        <taxon>Methanobacteriota</taxon>
        <taxon>Stenosarchaea group</taxon>
        <taxon>Halobacteria</taxon>
        <taxon>Halobacteriales</taxon>
        <taxon>Haloarculaceae</taxon>
        <taxon>Halomicrobium</taxon>
    </lineage>
</organism>
<dbReference type="STRING" id="767519.SAMN05216559_2247"/>
<keyword evidence="2" id="KW-0472">Membrane</keyword>
<dbReference type="Pfam" id="PF13559">
    <property type="entry name" value="DUF4129"/>
    <property type="match status" value="1"/>
</dbReference>
<feature type="transmembrane region" description="Helical" evidence="2">
    <location>
        <begin position="12"/>
        <end position="33"/>
    </location>
</feature>
<protein>
    <recommendedName>
        <fullName evidence="3">Protein-glutamine gamma-glutamyltransferase-like C-terminal domain-containing protein</fullName>
    </recommendedName>
</protein>
<evidence type="ECO:0000256" key="1">
    <source>
        <dbReference type="SAM" id="MobiDB-lite"/>
    </source>
</evidence>
<feature type="transmembrane region" description="Helical" evidence="2">
    <location>
        <begin position="92"/>
        <end position="109"/>
    </location>
</feature>
<sequence>MDYVSRDTARVVAIGVVSIVAIAMGAATIQTTVEFGTGTASGGFEIGESGGQAGGLNDSTSETNTSIDMEEGESSDGFIAQTSTCVEPLSKWYGGLGYFGFFALVLYGIKRRYSLGASFLGMYAIAPVALTAYFLTTDCTAALDGQNGQSGVVEGIGDAAGQGVVSTDVSPMVVGGVFALALVATAVVLYRASSDQTVAMVEEDDEEELGKPDVGDLAAAAAAAADRLEERNADVDNEVYAAWRDMTALLRVSKPESSTPGEFAEAAIEAGLDEDDVGQLTQLFEEVRYGKRDPESREERAIEVFRSIETAYGTGDDAGADEGGER</sequence>
<accession>A0A1I6L886</accession>
<feature type="transmembrane region" description="Helical" evidence="2">
    <location>
        <begin position="116"/>
        <end position="135"/>
    </location>
</feature>
<dbReference type="EMBL" id="FOZK01000002">
    <property type="protein sequence ID" value="SFR99701.1"/>
    <property type="molecule type" value="Genomic_DNA"/>
</dbReference>
<dbReference type="InterPro" id="IPR025403">
    <property type="entry name" value="TgpA-like_C"/>
</dbReference>